<name>A0AAJ3CDY2_XANCA</name>
<sequence length="230" mass="25468">MVLIAVATPVVAQHAGHVEKLVRLRAGPGDEYRLVGEAHAGNPVTVYGCLQNGRWCDVRGPDARGWMPAQAIVSGRGPVAKAVPKVTFALDAYWDAHYQGREWTVESERALWRDHAPGDFPSLDMMAPSNNPRVGPPTIAKRLKEYTRSENERVQRDRAEIDRAALNRIDADRRDDQIKRCERSGSQDSAVQSCVSQARSDYDQSVRSRCESSPSQDGGLQRCISQSSID</sequence>
<evidence type="ECO:0000259" key="2">
    <source>
        <dbReference type="Pfam" id="PF08239"/>
    </source>
</evidence>
<evidence type="ECO:0000256" key="1">
    <source>
        <dbReference type="SAM" id="MobiDB-lite"/>
    </source>
</evidence>
<dbReference type="InterPro" id="IPR003646">
    <property type="entry name" value="SH3-like_bac-type"/>
</dbReference>
<feature type="region of interest" description="Disordered" evidence="1">
    <location>
        <begin position="178"/>
        <end position="230"/>
    </location>
</feature>
<dbReference type="Proteomes" id="UP001297361">
    <property type="component" value="Unassembled WGS sequence"/>
</dbReference>
<dbReference type="Gene3D" id="2.30.30.40">
    <property type="entry name" value="SH3 Domains"/>
    <property type="match status" value="1"/>
</dbReference>
<comment type="caution">
    <text evidence="3">The sequence shown here is derived from an EMBL/GenBank/DDBJ whole genome shotgun (WGS) entry which is preliminary data.</text>
</comment>
<accession>A0AAJ3CDY2</accession>
<feature type="compositionally biased region" description="Polar residues" evidence="1">
    <location>
        <begin position="211"/>
        <end position="230"/>
    </location>
</feature>
<evidence type="ECO:0000313" key="4">
    <source>
        <dbReference type="Proteomes" id="UP001297361"/>
    </source>
</evidence>
<proteinExistence type="predicted"/>
<dbReference type="AlphaFoldDB" id="A0AAJ3CDY2"/>
<organism evidence="3 4">
    <name type="scientific">Xanthomonas campestris pv. papavericola</name>
    <dbReference type="NCBI Taxonomy" id="487881"/>
    <lineage>
        <taxon>Bacteria</taxon>
        <taxon>Pseudomonadati</taxon>
        <taxon>Pseudomonadota</taxon>
        <taxon>Gammaproteobacteria</taxon>
        <taxon>Lysobacterales</taxon>
        <taxon>Lysobacteraceae</taxon>
        <taxon>Xanthomonas</taxon>
    </lineage>
</organism>
<feature type="compositionally biased region" description="Basic and acidic residues" evidence="1">
    <location>
        <begin position="200"/>
        <end position="210"/>
    </location>
</feature>
<protein>
    <submittedName>
        <fullName evidence="3">SH3 domain-containing protein</fullName>
    </submittedName>
</protein>
<dbReference type="RefSeq" id="WP_228424507.1">
    <property type="nucleotide sequence ID" value="NZ_JAJFNJ020000003.1"/>
</dbReference>
<reference evidence="3" key="1">
    <citation type="submission" date="2021-10" db="EMBL/GenBank/DDBJ databases">
        <authorList>
            <person name="Hussein R."/>
            <person name="Harrison J."/>
            <person name="Studholme D.J."/>
            <person name="Vicente J."/>
            <person name="Grant M."/>
        </authorList>
    </citation>
    <scope>NUCLEOTIDE SEQUENCE</scope>
    <source>
        <strain evidence="3">NCPPB 2970</strain>
    </source>
</reference>
<dbReference type="EMBL" id="JAJFNJ020000003">
    <property type="protein sequence ID" value="MEC3888256.1"/>
    <property type="molecule type" value="Genomic_DNA"/>
</dbReference>
<reference evidence="3" key="2">
    <citation type="submission" date="2024-01" db="EMBL/GenBank/DDBJ databases">
        <title>Long-read genome sequencing of X. campestris pv. papavericola.</title>
        <authorList>
            <person name="Hussain R.M.F."/>
            <person name="Greer S."/>
            <person name="Harrison J."/>
            <person name="Grant M."/>
            <person name="Vicente J."/>
            <person name="Studholme D.J."/>
        </authorList>
    </citation>
    <scope>NUCLEOTIDE SEQUENCE</scope>
    <source>
        <strain evidence="3">NCPPB 2970</strain>
    </source>
</reference>
<feature type="domain" description="SH3b" evidence="2">
    <location>
        <begin position="22"/>
        <end position="70"/>
    </location>
</feature>
<dbReference type="Pfam" id="PF08239">
    <property type="entry name" value="SH3_3"/>
    <property type="match status" value="1"/>
</dbReference>
<feature type="compositionally biased region" description="Polar residues" evidence="1">
    <location>
        <begin position="186"/>
        <end position="199"/>
    </location>
</feature>
<evidence type="ECO:0000313" key="3">
    <source>
        <dbReference type="EMBL" id="MEC3888256.1"/>
    </source>
</evidence>
<gene>
    <name evidence="3" type="ORF">LLE72_010975</name>
</gene>